<evidence type="ECO:0000256" key="2">
    <source>
        <dbReference type="ARBA" id="ARBA00023136"/>
    </source>
</evidence>
<keyword evidence="3" id="KW-0812">Transmembrane</keyword>
<evidence type="ECO:0000313" key="5">
    <source>
        <dbReference type="Proteomes" id="UP001611415"/>
    </source>
</evidence>
<evidence type="ECO:0008006" key="6">
    <source>
        <dbReference type="Google" id="ProtNLM"/>
    </source>
</evidence>
<feature type="transmembrane region" description="Helical" evidence="3">
    <location>
        <begin position="20"/>
        <end position="43"/>
    </location>
</feature>
<organism evidence="4 5">
    <name type="scientific">Nocardia xishanensis</name>
    <dbReference type="NCBI Taxonomy" id="238964"/>
    <lineage>
        <taxon>Bacteria</taxon>
        <taxon>Bacillati</taxon>
        <taxon>Actinomycetota</taxon>
        <taxon>Actinomycetes</taxon>
        <taxon>Mycobacteriales</taxon>
        <taxon>Nocardiaceae</taxon>
        <taxon>Nocardia</taxon>
    </lineage>
</organism>
<name>A0ABW7XA48_9NOCA</name>
<comment type="caution">
    <text evidence="4">The sequence shown here is derived from an EMBL/GenBank/DDBJ whole genome shotgun (WGS) entry which is preliminary data.</text>
</comment>
<keyword evidence="5" id="KW-1185">Reference proteome</keyword>
<comment type="subcellular location">
    <subcellularLocation>
        <location evidence="1">Membrane</location>
    </subcellularLocation>
</comment>
<dbReference type="EMBL" id="JBIRYO010000030">
    <property type="protein sequence ID" value="MFI2477899.1"/>
    <property type="molecule type" value="Genomic_DNA"/>
</dbReference>
<accession>A0ABW7XA48</accession>
<dbReference type="RefSeq" id="WP_357410668.1">
    <property type="nucleotide sequence ID" value="NZ_JBEYCD010000021.1"/>
</dbReference>
<protein>
    <recommendedName>
        <fullName evidence="6">Mce-associated membrane protein</fullName>
    </recommendedName>
</protein>
<reference evidence="4 5" key="1">
    <citation type="submission" date="2024-10" db="EMBL/GenBank/DDBJ databases">
        <title>The Natural Products Discovery Center: Release of the First 8490 Sequenced Strains for Exploring Actinobacteria Biosynthetic Diversity.</title>
        <authorList>
            <person name="Kalkreuter E."/>
            <person name="Kautsar S.A."/>
            <person name="Yang D."/>
            <person name="Bader C.D."/>
            <person name="Teijaro C.N."/>
            <person name="Fluegel L."/>
            <person name="Davis C.M."/>
            <person name="Simpson J.R."/>
            <person name="Lauterbach L."/>
            <person name="Steele A.D."/>
            <person name="Gui C."/>
            <person name="Meng S."/>
            <person name="Li G."/>
            <person name="Viehrig K."/>
            <person name="Ye F."/>
            <person name="Su P."/>
            <person name="Kiefer A.F."/>
            <person name="Nichols A."/>
            <person name="Cepeda A.J."/>
            <person name="Yan W."/>
            <person name="Fan B."/>
            <person name="Jiang Y."/>
            <person name="Adhikari A."/>
            <person name="Zheng C.-J."/>
            <person name="Schuster L."/>
            <person name="Cowan T.M."/>
            <person name="Smanski M.J."/>
            <person name="Chevrette M.G."/>
            <person name="De Carvalho L.P.S."/>
            <person name="Shen B."/>
        </authorList>
    </citation>
    <scope>NUCLEOTIDE SEQUENCE [LARGE SCALE GENOMIC DNA]</scope>
    <source>
        <strain evidence="4 5">NPDC019275</strain>
    </source>
</reference>
<evidence type="ECO:0000313" key="4">
    <source>
        <dbReference type="EMBL" id="MFI2477899.1"/>
    </source>
</evidence>
<proteinExistence type="predicted"/>
<evidence type="ECO:0000256" key="3">
    <source>
        <dbReference type="SAM" id="Phobius"/>
    </source>
</evidence>
<evidence type="ECO:0000256" key="1">
    <source>
        <dbReference type="ARBA" id="ARBA00004370"/>
    </source>
</evidence>
<gene>
    <name evidence="4" type="ORF">ACH49W_31440</name>
</gene>
<dbReference type="Proteomes" id="UP001611415">
    <property type="component" value="Unassembled WGS sequence"/>
</dbReference>
<keyword evidence="3" id="KW-1133">Transmembrane helix</keyword>
<sequence>MHDEESEPKDPTPRPASRRYVIAAVGGAALGALCLAAAGYFAVRSEHAHARDEARTAAQRAACAYGPTMASYDAQHLDAYFASVLDGATGDWKQEFDATSKDLREVLEQGRVVSKADSVQCAIEKSDENTATAVLVIGQTITSAGTGDRPRPGQLAITLSLRKIGDAWLVDKVSSPLLPSS</sequence>
<dbReference type="PANTHER" id="PTHR37042">
    <property type="entry name" value="OUTER MEMBRANE PROTEIN RV1973"/>
    <property type="match status" value="1"/>
</dbReference>
<keyword evidence="2 3" id="KW-0472">Membrane</keyword>
<dbReference type="PANTHER" id="PTHR37042:SF4">
    <property type="entry name" value="OUTER MEMBRANE PROTEIN RV1973"/>
    <property type="match status" value="1"/>
</dbReference>